<dbReference type="Proteomes" id="UP000515152">
    <property type="component" value="Chromosome 11"/>
</dbReference>
<feature type="region of interest" description="Disordered" evidence="2">
    <location>
        <begin position="407"/>
        <end position="433"/>
    </location>
</feature>
<dbReference type="OrthoDB" id="9030353at2759"/>
<proteinExistence type="inferred from homology"/>
<dbReference type="RefSeq" id="XP_031432045.1">
    <property type="nucleotide sequence ID" value="XM_031576185.2"/>
</dbReference>
<organism evidence="4 5">
    <name type="scientific">Clupea harengus</name>
    <name type="common">Atlantic herring</name>
    <dbReference type="NCBI Taxonomy" id="7950"/>
    <lineage>
        <taxon>Eukaryota</taxon>
        <taxon>Metazoa</taxon>
        <taxon>Chordata</taxon>
        <taxon>Craniata</taxon>
        <taxon>Vertebrata</taxon>
        <taxon>Euteleostomi</taxon>
        <taxon>Actinopterygii</taxon>
        <taxon>Neopterygii</taxon>
        <taxon>Teleostei</taxon>
        <taxon>Clupei</taxon>
        <taxon>Clupeiformes</taxon>
        <taxon>Clupeoidei</taxon>
        <taxon>Clupeidae</taxon>
        <taxon>Clupea</taxon>
    </lineage>
</organism>
<feature type="region of interest" description="Disordered" evidence="2">
    <location>
        <begin position="561"/>
        <end position="672"/>
    </location>
</feature>
<feature type="domain" description="CABIT" evidence="3">
    <location>
        <begin position="22"/>
        <end position="244"/>
    </location>
</feature>
<dbReference type="InterPro" id="IPR025946">
    <property type="entry name" value="CABIT_dom"/>
</dbReference>
<gene>
    <name evidence="5" type="primary">themis2</name>
</gene>
<evidence type="ECO:0000256" key="2">
    <source>
        <dbReference type="SAM" id="MobiDB-lite"/>
    </source>
</evidence>
<evidence type="ECO:0000256" key="1">
    <source>
        <dbReference type="ARBA" id="ARBA00006414"/>
    </source>
</evidence>
<keyword evidence="4" id="KW-1185">Reference proteome</keyword>
<feature type="compositionally biased region" description="Polar residues" evidence="2">
    <location>
        <begin position="590"/>
        <end position="611"/>
    </location>
</feature>
<evidence type="ECO:0000313" key="4">
    <source>
        <dbReference type="Proteomes" id="UP000515152"/>
    </source>
</evidence>
<dbReference type="KEGG" id="char:105910003"/>
<dbReference type="CTD" id="9473"/>
<feature type="domain" description="CABIT" evidence="3">
    <location>
        <begin position="264"/>
        <end position="506"/>
    </location>
</feature>
<evidence type="ECO:0000259" key="3">
    <source>
        <dbReference type="Pfam" id="PF12736"/>
    </source>
</evidence>
<reference evidence="5" key="1">
    <citation type="submission" date="2025-08" db="UniProtKB">
        <authorList>
            <consortium name="RefSeq"/>
        </authorList>
    </citation>
    <scope>IDENTIFICATION</scope>
</reference>
<comment type="similarity">
    <text evidence="1">Belongs to the themis family.</text>
</comment>
<sequence>MDEPEVVLSLQEFISSLDHASLPRILRVCSGVYFQGSVYELSGSEVCLCTGDLVKVIGLKLLSASCVDIATNSTYELPIDHEGLFKVVADDMPYSSLEEMVGLLPVGVDAVGSFSFISRSELTINNFTVAPGQELTLLSSEQGCVRCKVTGSEGSKAEILIPLKHLGSFYECQSEHGYSLREILSSTRLQSRRFRCVKAKACGGPLVFSPVYQIEAIMHMRKNIVNFPSSLEVDVTDVTEECQNLEFVKPLTLAEVSGQPPDAFPTVAEVLEAPEGSQHFFSCDWHPQLQKGCRLVLHSHGDTRMVLASTPKGRKTRQYFLISGGYGGRIRRKAREFSSVYELFVASTRTSRLQVSVTRNYEAMEEEGLPELSVGDQLEVLKCEDVELPGKGGGNKQRVGALVCKRTVEEDDDDDDDDDDEGDEEREGKSREDTICLPMYMDAQFVEIISDKKKYSLAELGKDSLMPLDVKVAARDTDLEKDPLPGLPVLRLEEVSVEPTIRVSLLKKPEWCFELPTRWLHMSVSFTSEALPWPKGQPPKLRQETVTEVKEHFYYEFRKLTNVQATPPPRPPKKQMSTVKPKRLAKSAPGKSTVTANSRSLPDSFCQLSTCSEKRSPPPPPPTSTEDEAPPVIPRKPSTQRGSISVPNTYVKRPQKKKKAKVVTEATDSDHDYESVEDIVRIAQENIIHY</sequence>
<name>A0A6P8GA84_CLUHA</name>
<feature type="compositionally biased region" description="Acidic residues" evidence="2">
    <location>
        <begin position="409"/>
        <end position="425"/>
    </location>
</feature>
<evidence type="ECO:0000313" key="5">
    <source>
        <dbReference type="RefSeq" id="XP_031432045.1"/>
    </source>
</evidence>
<dbReference type="GeneID" id="105910003"/>
<dbReference type="PANTHER" id="PTHR15215:SF2">
    <property type="entry name" value="PROTEIN THEMIS2"/>
    <property type="match status" value="1"/>
</dbReference>
<feature type="compositionally biased region" description="Polar residues" evidence="2">
    <location>
        <begin position="637"/>
        <end position="648"/>
    </location>
</feature>
<accession>A0A6P8GA84</accession>
<dbReference type="InterPro" id="IPR039671">
    <property type="entry name" value="THEMIS"/>
</dbReference>
<dbReference type="AlphaFoldDB" id="A0A6P8GA84"/>
<dbReference type="Pfam" id="PF12736">
    <property type="entry name" value="CABIT"/>
    <property type="match status" value="2"/>
</dbReference>
<dbReference type="GO" id="GO:0005634">
    <property type="term" value="C:nucleus"/>
    <property type="evidence" value="ECO:0007669"/>
    <property type="project" value="TreeGrafter"/>
</dbReference>
<dbReference type="GO" id="GO:0050852">
    <property type="term" value="P:T cell receptor signaling pathway"/>
    <property type="evidence" value="ECO:0007669"/>
    <property type="project" value="TreeGrafter"/>
</dbReference>
<protein>
    <submittedName>
        <fullName evidence="5">Protein THEMIS2</fullName>
    </submittedName>
</protein>
<dbReference type="GO" id="GO:0005737">
    <property type="term" value="C:cytoplasm"/>
    <property type="evidence" value="ECO:0007669"/>
    <property type="project" value="TreeGrafter"/>
</dbReference>
<dbReference type="PANTHER" id="PTHR15215">
    <property type="entry name" value="CABIT DOMAIN-CONTAINING PROTEIN"/>
    <property type="match status" value="1"/>
</dbReference>